<feature type="region of interest" description="Disordered" evidence="1">
    <location>
        <begin position="51"/>
        <end position="76"/>
    </location>
</feature>
<comment type="caution">
    <text evidence="2">The sequence shown here is derived from an EMBL/GenBank/DDBJ whole genome shotgun (WGS) entry which is preliminary data.</text>
</comment>
<sequence length="76" mass="8606">MRDRVKSNVLQLTEDVSTSLRRKGLGGGVFNSSQEMRIEFGVSSTKFEVKMGKGVQTSRERGRPCTPEEVWLRHHA</sequence>
<gene>
    <name evidence="2" type="ORF">TorRG33x02_084370</name>
</gene>
<dbReference type="Proteomes" id="UP000237000">
    <property type="component" value="Unassembled WGS sequence"/>
</dbReference>
<keyword evidence="3" id="KW-1185">Reference proteome</keyword>
<evidence type="ECO:0000313" key="2">
    <source>
        <dbReference type="EMBL" id="PON95608.1"/>
    </source>
</evidence>
<accession>A0A2P5FCU6</accession>
<dbReference type="AlphaFoldDB" id="A0A2P5FCU6"/>
<proteinExistence type="predicted"/>
<dbReference type="EMBL" id="JXTC01000043">
    <property type="protein sequence ID" value="PON95608.1"/>
    <property type="molecule type" value="Genomic_DNA"/>
</dbReference>
<evidence type="ECO:0000256" key="1">
    <source>
        <dbReference type="SAM" id="MobiDB-lite"/>
    </source>
</evidence>
<name>A0A2P5FCU6_TREOI</name>
<evidence type="ECO:0000313" key="3">
    <source>
        <dbReference type="Proteomes" id="UP000237000"/>
    </source>
</evidence>
<protein>
    <submittedName>
        <fullName evidence="2">Uncharacterized protein</fullName>
    </submittedName>
</protein>
<reference evidence="3" key="1">
    <citation type="submission" date="2016-06" db="EMBL/GenBank/DDBJ databases">
        <title>Parallel loss of symbiosis genes in relatives of nitrogen-fixing non-legume Parasponia.</title>
        <authorList>
            <person name="Van Velzen R."/>
            <person name="Holmer R."/>
            <person name="Bu F."/>
            <person name="Rutten L."/>
            <person name="Van Zeijl A."/>
            <person name="Liu W."/>
            <person name="Santuari L."/>
            <person name="Cao Q."/>
            <person name="Sharma T."/>
            <person name="Shen D."/>
            <person name="Roswanjaya Y."/>
            <person name="Wardhani T."/>
            <person name="Kalhor M.S."/>
            <person name="Jansen J."/>
            <person name="Van den Hoogen J."/>
            <person name="Gungor B."/>
            <person name="Hartog M."/>
            <person name="Hontelez J."/>
            <person name="Verver J."/>
            <person name="Yang W.-C."/>
            <person name="Schijlen E."/>
            <person name="Repin R."/>
            <person name="Schilthuizen M."/>
            <person name="Schranz E."/>
            <person name="Heidstra R."/>
            <person name="Miyata K."/>
            <person name="Fedorova E."/>
            <person name="Kohlen W."/>
            <person name="Bisseling T."/>
            <person name="Smit S."/>
            <person name="Geurts R."/>
        </authorList>
    </citation>
    <scope>NUCLEOTIDE SEQUENCE [LARGE SCALE GENOMIC DNA]</scope>
    <source>
        <strain evidence="3">cv. RG33-2</strain>
    </source>
</reference>
<organism evidence="2 3">
    <name type="scientific">Trema orientale</name>
    <name type="common">Charcoal tree</name>
    <name type="synonym">Celtis orientalis</name>
    <dbReference type="NCBI Taxonomy" id="63057"/>
    <lineage>
        <taxon>Eukaryota</taxon>
        <taxon>Viridiplantae</taxon>
        <taxon>Streptophyta</taxon>
        <taxon>Embryophyta</taxon>
        <taxon>Tracheophyta</taxon>
        <taxon>Spermatophyta</taxon>
        <taxon>Magnoliopsida</taxon>
        <taxon>eudicotyledons</taxon>
        <taxon>Gunneridae</taxon>
        <taxon>Pentapetalae</taxon>
        <taxon>rosids</taxon>
        <taxon>fabids</taxon>
        <taxon>Rosales</taxon>
        <taxon>Cannabaceae</taxon>
        <taxon>Trema</taxon>
    </lineage>
</organism>
<dbReference type="InParanoid" id="A0A2P5FCU6"/>